<dbReference type="Pfam" id="PF03466">
    <property type="entry name" value="LysR_substrate"/>
    <property type="match status" value="1"/>
</dbReference>
<name>A0A285J4U2_9RHOB</name>
<dbReference type="InterPro" id="IPR005119">
    <property type="entry name" value="LysR_subst-bd"/>
</dbReference>
<dbReference type="EMBL" id="PGTD01000015">
    <property type="protein sequence ID" value="PJE29679.1"/>
    <property type="molecule type" value="Genomic_DNA"/>
</dbReference>
<dbReference type="Gene3D" id="1.10.10.10">
    <property type="entry name" value="Winged helix-like DNA-binding domain superfamily/Winged helix DNA-binding domain"/>
    <property type="match status" value="1"/>
</dbReference>
<dbReference type="PANTHER" id="PTHR30419">
    <property type="entry name" value="HTH-TYPE TRANSCRIPTIONAL REGULATOR YBHD"/>
    <property type="match status" value="1"/>
</dbReference>
<dbReference type="GO" id="GO:0005829">
    <property type="term" value="C:cytosol"/>
    <property type="evidence" value="ECO:0007669"/>
    <property type="project" value="TreeGrafter"/>
</dbReference>
<organism evidence="7 8">
    <name type="scientific">Pseudooceanicola antarcticus</name>
    <dbReference type="NCBI Taxonomy" id="1247613"/>
    <lineage>
        <taxon>Bacteria</taxon>
        <taxon>Pseudomonadati</taxon>
        <taxon>Pseudomonadota</taxon>
        <taxon>Alphaproteobacteria</taxon>
        <taxon>Rhodobacterales</taxon>
        <taxon>Paracoccaceae</taxon>
        <taxon>Pseudooceanicola</taxon>
    </lineage>
</organism>
<evidence type="ECO:0000256" key="4">
    <source>
        <dbReference type="ARBA" id="ARBA00023163"/>
    </source>
</evidence>
<reference evidence="7 8" key="1">
    <citation type="submission" date="2017-09" db="EMBL/GenBank/DDBJ databases">
        <authorList>
            <person name="Ehlers B."/>
            <person name="Leendertz F.H."/>
        </authorList>
    </citation>
    <scope>NUCLEOTIDE SEQUENCE [LARGE SCALE GENOMIC DNA]</scope>
    <source>
        <strain evidence="7 8">CGMCC 1.12662</strain>
    </source>
</reference>
<dbReference type="EMBL" id="OBEA01000005">
    <property type="protein sequence ID" value="SNY54867.1"/>
    <property type="molecule type" value="Genomic_DNA"/>
</dbReference>
<accession>A0A285J4U2</accession>
<evidence type="ECO:0000256" key="3">
    <source>
        <dbReference type="ARBA" id="ARBA00023125"/>
    </source>
</evidence>
<keyword evidence="9" id="KW-1185">Reference proteome</keyword>
<dbReference type="PRINTS" id="PR00039">
    <property type="entry name" value="HTHLYSR"/>
</dbReference>
<evidence type="ECO:0000259" key="5">
    <source>
        <dbReference type="PROSITE" id="PS50931"/>
    </source>
</evidence>
<reference evidence="6 9" key="2">
    <citation type="journal article" date="2018" name="Int. J. Syst. Evol. Microbiol.">
        <title>Pseudooceanicola lipolyticus sp. nov., a marine alphaproteobacterium, reclassification of Oceanicola flagellatus as Pseudooceanicola flagellatus comb. nov. and emended description of the genus Pseudooceanicola.</title>
        <authorList>
            <person name="Huang M.-M."/>
            <person name="Guo L.-L."/>
            <person name="Wu Y.-H."/>
            <person name="Lai Q.-L."/>
            <person name="Shao Z.-Z."/>
            <person name="Wang C.-S."/>
            <person name="Wu M."/>
            <person name="Xu X.-W."/>
        </authorList>
    </citation>
    <scope>NUCLEOTIDE SEQUENCE [LARGE SCALE GENOMIC DNA]</scope>
    <source>
        <strain evidence="6 9">Ar-45</strain>
    </source>
</reference>
<dbReference type="SUPFAM" id="SSF46785">
    <property type="entry name" value="Winged helix' DNA-binding domain"/>
    <property type="match status" value="1"/>
</dbReference>
<evidence type="ECO:0000256" key="2">
    <source>
        <dbReference type="ARBA" id="ARBA00023015"/>
    </source>
</evidence>
<dbReference type="FunFam" id="1.10.10.10:FF:000001">
    <property type="entry name" value="LysR family transcriptional regulator"/>
    <property type="match status" value="1"/>
</dbReference>
<dbReference type="Proteomes" id="UP000231702">
    <property type="component" value="Unassembled WGS sequence"/>
</dbReference>
<keyword evidence="4" id="KW-0804">Transcription</keyword>
<feature type="domain" description="HTH lysR-type" evidence="5">
    <location>
        <begin position="1"/>
        <end position="57"/>
    </location>
</feature>
<dbReference type="RefSeq" id="WP_097146627.1">
    <property type="nucleotide sequence ID" value="NZ_OBEA01000005.1"/>
</dbReference>
<dbReference type="InterPro" id="IPR036390">
    <property type="entry name" value="WH_DNA-bd_sf"/>
</dbReference>
<dbReference type="OrthoDB" id="9815174at2"/>
<gene>
    <name evidence="6" type="ORF">CVM39_07165</name>
    <name evidence="7" type="ORF">SAMN06297129_2929</name>
</gene>
<dbReference type="Proteomes" id="UP000231655">
    <property type="component" value="Unassembled WGS sequence"/>
</dbReference>
<evidence type="ECO:0000313" key="8">
    <source>
        <dbReference type="Proteomes" id="UP000231655"/>
    </source>
</evidence>
<evidence type="ECO:0000313" key="9">
    <source>
        <dbReference type="Proteomes" id="UP000231702"/>
    </source>
</evidence>
<comment type="similarity">
    <text evidence="1">Belongs to the LysR transcriptional regulatory family.</text>
</comment>
<dbReference type="InterPro" id="IPR000847">
    <property type="entry name" value="LysR_HTH_N"/>
</dbReference>
<dbReference type="GO" id="GO:0003700">
    <property type="term" value="F:DNA-binding transcription factor activity"/>
    <property type="evidence" value="ECO:0007669"/>
    <property type="project" value="InterPro"/>
</dbReference>
<evidence type="ECO:0000313" key="6">
    <source>
        <dbReference type="EMBL" id="PJE29679.1"/>
    </source>
</evidence>
<evidence type="ECO:0000313" key="7">
    <source>
        <dbReference type="EMBL" id="SNY54867.1"/>
    </source>
</evidence>
<dbReference type="InterPro" id="IPR050950">
    <property type="entry name" value="HTH-type_LysR_regulators"/>
</dbReference>
<dbReference type="Gene3D" id="3.40.190.290">
    <property type="match status" value="1"/>
</dbReference>
<dbReference type="PANTHER" id="PTHR30419:SF31">
    <property type="entry name" value="BLR3139 PROTEIN"/>
    <property type="match status" value="1"/>
</dbReference>
<keyword evidence="2" id="KW-0805">Transcription regulation</keyword>
<dbReference type="CDD" id="cd05466">
    <property type="entry name" value="PBP2_LTTR_substrate"/>
    <property type="match status" value="1"/>
</dbReference>
<dbReference type="Pfam" id="PF00126">
    <property type="entry name" value="HTH_1"/>
    <property type="match status" value="1"/>
</dbReference>
<dbReference type="PROSITE" id="PS50931">
    <property type="entry name" value="HTH_LYSR"/>
    <property type="match status" value="1"/>
</dbReference>
<proteinExistence type="inferred from homology"/>
<dbReference type="AlphaFoldDB" id="A0A285J4U2"/>
<dbReference type="GO" id="GO:0003677">
    <property type="term" value="F:DNA binding"/>
    <property type="evidence" value="ECO:0007669"/>
    <property type="project" value="UniProtKB-KW"/>
</dbReference>
<keyword evidence="3 7" id="KW-0238">DNA-binding</keyword>
<dbReference type="SUPFAM" id="SSF53850">
    <property type="entry name" value="Periplasmic binding protein-like II"/>
    <property type="match status" value="1"/>
</dbReference>
<evidence type="ECO:0000256" key="1">
    <source>
        <dbReference type="ARBA" id="ARBA00009437"/>
    </source>
</evidence>
<sequence>MIAKLEMLIALAREQHFGRAAESLGITQPSLSTGIRQLEDQLGVKLVLRGSRFGGLTPEGQRALVRARQIVGDTRRLREEMRFAREGLSGNLRIAVIPTALTWASRLASVFRESHPGVAFSIQSRTSTEILTMLENFEVDAGISYLDNEPLGHVSTAPLYRERYAAICGPDHPLAAKAQLDWADFAGQELCLLSPDMQNRRIVNRAFMEAGIIPETSLESNSTVVLVSHVEQAGLATVLPVELARYLVSGRELVSIPVAAGEGPTVGLVAPYQAPHTPVLQALLDTAEGLAAQEFD</sequence>
<dbReference type="InterPro" id="IPR036388">
    <property type="entry name" value="WH-like_DNA-bd_sf"/>
</dbReference>
<protein>
    <submittedName>
        <fullName evidence="7">DNA-binding transcriptional regulator, LysR family</fullName>
    </submittedName>
    <submittedName>
        <fullName evidence="6">LysR family transcriptional regulator</fullName>
    </submittedName>
</protein>